<dbReference type="SUPFAM" id="SSF82199">
    <property type="entry name" value="SET domain"/>
    <property type="match status" value="1"/>
</dbReference>
<dbReference type="Pfam" id="PF09273">
    <property type="entry name" value="Rubis-subs-bind"/>
    <property type="match status" value="1"/>
</dbReference>
<keyword evidence="8" id="KW-1185">Reference proteome</keyword>
<dbReference type="Proteomes" id="UP000650467">
    <property type="component" value="Unassembled WGS sequence"/>
</dbReference>
<dbReference type="CDD" id="cd10527">
    <property type="entry name" value="SET_LSMT"/>
    <property type="match status" value="1"/>
</dbReference>
<feature type="compositionally biased region" description="Low complexity" evidence="4">
    <location>
        <begin position="343"/>
        <end position="360"/>
    </location>
</feature>
<dbReference type="PANTHER" id="PTHR13271:SF116">
    <property type="entry name" value="F21J9.27"/>
    <property type="match status" value="1"/>
</dbReference>
<feature type="region of interest" description="Disordered" evidence="4">
    <location>
        <begin position="339"/>
        <end position="368"/>
    </location>
</feature>
<evidence type="ECO:0000256" key="3">
    <source>
        <dbReference type="ARBA" id="ARBA00022691"/>
    </source>
</evidence>
<dbReference type="Gene3D" id="3.90.1410.10">
    <property type="entry name" value="set domain protein methyltransferase, domain 1"/>
    <property type="match status" value="1"/>
</dbReference>
<feature type="domain" description="SET" evidence="5">
    <location>
        <begin position="74"/>
        <end position="125"/>
    </location>
</feature>
<keyword evidence="2" id="KW-0808">Transferase</keyword>
<evidence type="ECO:0000313" key="7">
    <source>
        <dbReference type="EMBL" id="KAG2433661.1"/>
    </source>
</evidence>
<gene>
    <name evidence="7" type="ORF">HXX76_008032</name>
</gene>
<dbReference type="InterPro" id="IPR050600">
    <property type="entry name" value="SETD3_SETD6_MTase"/>
</dbReference>
<protein>
    <recommendedName>
        <fullName evidence="9">SET domain-containing protein</fullName>
    </recommendedName>
</protein>
<feature type="domain" description="Rubisco LSMT substrate-binding" evidence="6">
    <location>
        <begin position="180"/>
        <end position="320"/>
    </location>
</feature>
<dbReference type="PANTHER" id="PTHR13271">
    <property type="entry name" value="UNCHARACTERIZED PUTATIVE METHYLTRANSFERASE"/>
    <property type="match status" value="1"/>
</dbReference>
<evidence type="ECO:0000256" key="4">
    <source>
        <dbReference type="SAM" id="MobiDB-lite"/>
    </source>
</evidence>
<keyword evidence="3" id="KW-0949">S-adenosyl-L-methionine</keyword>
<comment type="caution">
    <text evidence="7">The sequence shown here is derived from an EMBL/GenBank/DDBJ whole genome shotgun (WGS) entry which is preliminary data.</text>
</comment>
<dbReference type="AlphaFoldDB" id="A0A835W2J2"/>
<dbReference type="InterPro" id="IPR046341">
    <property type="entry name" value="SET_dom_sf"/>
</dbReference>
<organism evidence="7 8">
    <name type="scientific">Chlamydomonas incerta</name>
    <dbReference type="NCBI Taxonomy" id="51695"/>
    <lineage>
        <taxon>Eukaryota</taxon>
        <taxon>Viridiplantae</taxon>
        <taxon>Chlorophyta</taxon>
        <taxon>core chlorophytes</taxon>
        <taxon>Chlorophyceae</taxon>
        <taxon>CS clade</taxon>
        <taxon>Chlamydomonadales</taxon>
        <taxon>Chlamydomonadaceae</taxon>
        <taxon>Chlamydomonas</taxon>
    </lineage>
</organism>
<dbReference type="InterPro" id="IPR015353">
    <property type="entry name" value="Rubisco_LSMT_subst-bd"/>
</dbReference>
<evidence type="ECO:0000259" key="5">
    <source>
        <dbReference type="Pfam" id="PF00856"/>
    </source>
</evidence>
<dbReference type="EMBL" id="JAEHOC010000018">
    <property type="protein sequence ID" value="KAG2433661.1"/>
    <property type="molecule type" value="Genomic_DNA"/>
</dbReference>
<accession>A0A835W2J2</accession>
<dbReference type="OrthoDB" id="341421at2759"/>
<evidence type="ECO:0000259" key="6">
    <source>
        <dbReference type="Pfam" id="PF09273"/>
    </source>
</evidence>
<dbReference type="GO" id="GO:0016279">
    <property type="term" value="F:protein-lysine N-methyltransferase activity"/>
    <property type="evidence" value="ECO:0007669"/>
    <property type="project" value="TreeGrafter"/>
</dbReference>
<dbReference type="Pfam" id="PF00856">
    <property type="entry name" value="SET"/>
    <property type="match status" value="1"/>
</dbReference>
<dbReference type="Gene3D" id="3.90.1420.10">
    <property type="entry name" value="Rubisco LSMT, substrate-binding domain"/>
    <property type="match status" value="1"/>
</dbReference>
<dbReference type="GO" id="GO:0032259">
    <property type="term" value="P:methylation"/>
    <property type="evidence" value="ECO:0007669"/>
    <property type="project" value="UniProtKB-KW"/>
</dbReference>
<sequence>MFFPRTALDMIDYPPCSQQVKKRCKWLYEFSTDVLAKLPGSPDDPFNGVAVDINALGWAMAAVSSRAFRTRGPTQPAAMLPLIDMANHTFSPNAEVLPLEGVSGAVGLFARRAIAAGEPLLLSYGKLSNDFLFMDYGFIVEDNPYDAVQLRFDVNLLQAGALVSNVSDALGAPLDLAPRTWQLQMLAELGLAGPASNTELNIGGGGPGGELLDGRLLAAARVMVARAEGEVSGRGVERLCAVERPLSRDNELAALRTVGGVLAFALSNFATTLDQDKELLAGQPVSVPQAGGAGERQLPPPASEDEALAVRFRLEKKKILSRALQRVGALSQAAAGNAELRQTAGSAAAKKGSKPAPATGKGFGSRKP</sequence>
<dbReference type="InterPro" id="IPR036464">
    <property type="entry name" value="Rubisco_LSMT_subst-bd_sf"/>
</dbReference>
<evidence type="ECO:0008006" key="9">
    <source>
        <dbReference type="Google" id="ProtNLM"/>
    </source>
</evidence>
<dbReference type="SUPFAM" id="SSF81822">
    <property type="entry name" value="RuBisCo LSMT C-terminal, substrate-binding domain"/>
    <property type="match status" value="1"/>
</dbReference>
<evidence type="ECO:0000256" key="1">
    <source>
        <dbReference type="ARBA" id="ARBA00022603"/>
    </source>
</evidence>
<evidence type="ECO:0000313" key="8">
    <source>
        <dbReference type="Proteomes" id="UP000650467"/>
    </source>
</evidence>
<reference evidence="7" key="1">
    <citation type="journal article" date="2020" name="bioRxiv">
        <title>Comparative genomics of Chlamydomonas.</title>
        <authorList>
            <person name="Craig R.J."/>
            <person name="Hasan A.R."/>
            <person name="Ness R.W."/>
            <person name="Keightley P.D."/>
        </authorList>
    </citation>
    <scope>NUCLEOTIDE SEQUENCE</scope>
    <source>
        <strain evidence="7">SAG 7.73</strain>
    </source>
</reference>
<name>A0A835W2J2_CHLIN</name>
<keyword evidence="1" id="KW-0489">Methyltransferase</keyword>
<proteinExistence type="predicted"/>
<dbReference type="InterPro" id="IPR001214">
    <property type="entry name" value="SET_dom"/>
</dbReference>
<evidence type="ECO:0000256" key="2">
    <source>
        <dbReference type="ARBA" id="ARBA00022679"/>
    </source>
</evidence>